<feature type="transmembrane region" description="Helical" evidence="9">
    <location>
        <begin position="372"/>
        <end position="390"/>
    </location>
</feature>
<comment type="subcellular location">
    <subcellularLocation>
        <location evidence="1">Membrane</location>
        <topology evidence="1">Multi-pass membrane protein</topology>
    </subcellularLocation>
</comment>
<feature type="compositionally biased region" description="Low complexity" evidence="8">
    <location>
        <begin position="188"/>
        <end position="205"/>
    </location>
</feature>
<evidence type="ECO:0000256" key="1">
    <source>
        <dbReference type="ARBA" id="ARBA00004141"/>
    </source>
</evidence>
<evidence type="ECO:0000256" key="7">
    <source>
        <dbReference type="ARBA" id="ARBA00032100"/>
    </source>
</evidence>
<evidence type="ECO:0000256" key="2">
    <source>
        <dbReference type="ARBA" id="ARBA00019449"/>
    </source>
</evidence>
<dbReference type="EMBL" id="RQTK01000221">
    <property type="protein sequence ID" value="RUS84010.1"/>
    <property type="molecule type" value="Genomic_DNA"/>
</dbReference>
<dbReference type="GO" id="GO:0016020">
    <property type="term" value="C:membrane"/>
    <property type="evidence" value="ECO:0007669"/>
    <property type="project" value="UniProtKB-SubCell"/>
</dbReference>
<evidence type="ECO:0000256" key="9">
    <source>
        <dbReference type="SAM" id="Phobius"/>
    </source>
</evidence>
<dbReference type="STRING" id="188477.A0A3S0ZRB2"/>
<organism evidence="10 11">
    <name type="scientific">Elysia chlorotica</name>
    <name type="common">Eastern emerald elysia</name>
    <name type="synonym">Sea slug</name>
    <dbReference type="NCBI Taxonomy" id="188477"/>
    <lineage>
        <taxon>Eukaryota</taxon>
        <taxon>Metazoa</taxon>
        <taxon>Spiralia</taxon>
        <taxon>Lophotrochozoa</taxon>
        <taxon>Mollusca</taxon>
        <taxon>Gastropoda</taxon>
        <taxon>Heterobranchia</taxon>
        <taxon>Euthyneura</taxon>
        <taxon>Panpulmonata</taxon>
        <taxon>Sacoglossa</taxon>
        <taxon>Placobranchoidea</taxon>
        <taxon>Plakobranchidae</taxon>
        <taxon>Elysia</taxon>
    </lineage>
</organism>
<sequence>MDDIEEKCEDNLTDSDSTPVLPNKSFILPQSKPSPLVGTSGGNNSDISGSASTTNSTSAINSSSPSAPSSSSLSESSAIGSRAPFPTEPQSAPPQDIHSRGHGEPDSGPALTGDVTAQGGIRGNQSADSLIGSSPGQMANANSTPSLSASSPPLPISSPTSSTTPSSASSPGDASLIGSYNNPKYRIAPSLSSSPLPSSSSSSAPYKRMPQLHKLEKKHSSGDLHSRLKTRKLLGVGETDDGDIHRSKLSQILGHSDQLYIRLPYGLRVWQLLLALMFSVVGAWAIVLPSHLFQSAVEFGDGDHVTLPIRLYGGALVSLSLVFWMTLSSQDRETIRMCLLASIVYFTIQIIVTLGHLLVYSRTPEQRANLCVLLATRAGFALISAFYHWAINQRKFCQGSASSASVRRNASSARD</sequence>
<gene>
    <name evidence="10" type="ORF">EGW08_008232</name>
</gene>
<name>A0A3S0ZRB2_ELYCH</name>
<dbReference type="PANTHER" id="PTHR31584">
    <property type="entry name" value="TUMOR PROTEIN P53-INDUCIBLE PROTEIN 11"/>
    <property type="match status" value="1"/>
</dbReference>
<feature type="non-terminal residue" evidence="10">
    <location>
        <position position="415"/>
    </location>
</feature>
<dbReference type="Pfam" id="PF14936">
    <property type="entry name" value="p53-inducible11"/>
    <property type="match status" value="1"/>
</dbReference>
<feature type="transmembrane region" description="Helical" evidence="9">
    <location>
        <begin position="339"/>
        <end position="360"/>
    </location>
</feature>
<evidence type="ECO:0000313" key="10">
    <source>
        <dbReference type="EMBL" id="RUS84010.1"/>
    </source>
</evidence>
<proteinExistence type="predicted"/>
<feature type="transmembrane region" description="Helical" evidence="9">
    <location>
        <begin position="269"/>
        <end position="289"/>
    </location>
</feature>
<keyword evidence="4 9" id="KW-0812">Transmembrane</keyword>
<evidence type="ECO:0000256" key="8">
    <source>
        <dbReference type="SAM" id="MobiDB-lite"/>
    </source>
</evidence>
<protein>
    <recommendedName>
        <fullName evidence="2">Tumor protein p53-inducible protein 11</fullName>
    </recommendedName>
    <alternativeName>
        <fullName evidence="7">p53-induced gene 11 protein</fullName>
    </alternativeName>
</protein>
<dbReference type="AlphaFoldDB" id="A0A3S0ZRB2"/>
<evidence type="ECO:0000256" key="3">
    <source>
        <dbReference type="ARBA" id="ARBA00022553"/>
    </source>
</evidence>
<keyword evidence="6 9" id="KW-0472">Membrane</keyword>
<keyword evidence="3" id="KW-0597">Phosphoprotein</keyword>
<feature type="compositionally biased region" description="Low complexity" evidence="8">
    <location>
        <begin position="48"/>
        <end position="81"/>
    </location>
</feature>
<feature type="region of interest" description="Disordered" evidence="8">
    <location>
        <begin position="1"/>
        <end position="208"/>
    </location>
</feature>
<dbReference type="Proteomes" id="UP000271974">
    <property type="component" value="Unassembled WGS sequence"/>
</dbReference>
<feature type="compositionally biased region" description="Acidic residues" evidence="8">
    <location>
        <begin position="1"/>
        <end position="13"/>
    </location>
</feature>
<feature type="compositionally biased region" description="Polar residues" evidence="8">
    <location>
        <begin position="123"/>
        <end position="142"/>
    </location>
</feature>
<feature type="transmembrane region" description="Helical" evidence="9">
    <location>
        <begin position="309"/>
        <end position="327"/>
    </location>
</feature>
<evidence type="ECO:0000313" key="11">
    <source>
        <dbReference type="Proteomes" id="UP000271974"/>
    </source>
</evidence>
<dbReference type="InterPro" id="IPR028266">
    <property type="entry name" value="TP53I11"/>
</dbReference>
<evidence type="ECO:0000256" key="4">
    <source>
        <dbReference type="ARBA" id="ARBA00022692"/>
    </source>
</evidence>
<evidence type="ECO:0000256" key="6">
    <source>
        <dbReference type="ARBA" id="ARBA00023136"/>
    </source>
</evidence>
<comment type="caution">
    <text evidence="10">The sequence shown here is derived from an EMBL/GenBank/DDBJ whole genome shotgun (WGS) entry which is preliminary data.</text>
</comment>
<dbReference type="PANTHER" id="PTHR31584:SF1">
    <property type="entry name" value="TUMOR PROTEIN P53-INDUCIBLE PROTEIN 11"/>
    <property type="match status" value="1"/>
</dbReference>
<dbReference type="OrthoDB" id="6243248at2759"/>
<feature type="compositionally biased region" description="Low complexity" evidence="8">
    <location>
        <begin position="143"/>
        <end position="171"/>
    </location>
</feature>
<evidence type="ECO:0000256" key="5">
    <source>
        <dbReference type="ARBA" id="ARBA00022989"/>
    </source>
</evidence>
<keyword evidence="11" id="KW-1185">Reference proteome</keyword>
<keyword evidence="5 9" id="KW-1133">Transmembrane helix</keyword>
<accession>A0A3S0ZRB2</accession>
<reference evidence="10 11" key="1">
    <citation type="submission" date="2019-01" db="EMBL/GenBank/DDBJ databases">
        <title>A draft genome assembly of the solar-powered sea slug Elysia chlorotica.</title>
        <authorList>
            <person name="Cai H."/>
            <person name="Li Q."/>
            <person name="Fang X."/>
            <person name="Li J."/>
            <person name="Curtis N.E."/>
            <person name="Altenburger A."/>
            <person name="Shibata T."/>
            <person name="Feng M."/>
            <person name="Maeda T."/>
            <person name="Schwartz J.A."/>
            <person name="Shigenobu S."/>
            <person name="Lundholm N."/>
            <person name="Nishiyama T."/>
            <person name="Yang H."/>
            <person name="Hasebe M."/>
            <person name="Li S."/>
            <person name="Pierce S.K."/>
            <person name="Wang J."/>
        </authorList>
    </citation>
    <scope>NUCLEOTIDE SEQUENCE [LARGE SCALE GENOMIC DNA]</scope>
    <source>
        <strain evidence="10">EC2010</strain>
        <tissue evidence="10">Whole organism of an adult</tissue>
    </source>
</reference>